<sequence>MKSAFQMVCFGEDMWTTFESETTTYPNSKTTGLILRHISQISSVNQTQQPTQTHLAMHLQARTAAPKRITPTDLQTLLRDAQCRTFPAAPLASVGSPRIFRTTCSVSI</sequence>
<evidence type="ECO:0000313" key="1">
    <source>
        <dbReference type="EMBL" id="KAH9377151.1"/>
    </source>
</evidence>
<comment type="caution">
    <text evidence="1">The sequence shown here is derived from an EMBL/GenBank/DDBJ whole genome shotgun (WGS) entry which is preliminary data.</text>
</comment>
<name>A0A9J6GRP1_HAELO</name>
<dbReference type="EMBL" id="JABSTR010000008">
    <property type="protein sequence ID" value="KAH9377151.1"/>
    <property type="molecule type" value="Genomic_DNA"/>
</dbReference>
<accession>A0A9J6GRP1</accession>
<evidence type="ECO:0000313" key="2">
    <source>
        <dbReference type="Proteomes" id="UP000821853"/>
    </source>
</evidence>
<proteinExistence type="predicted"/>
<dbReference type="AlphaFoldDB" id="A0A9J6GRP1"/>
<keyword evidence="2" id="KW-1185">Reference proteome</keyword>
<protein>
    <submittedName>
        <fullName evidence="1">Uncharacterized protein</fullName>
    </submittedName>
</protein>
<dbReference type="VEuPathDB" id="VectorBase:HLOH_063912"/>
<gene>
    <name evidence="1" type="ORF">HPB48_003139</name>
</gene>
<dbReference type="Proteomes" id="UP000821853">
    <property type="component" value="Unassembled WGS sequence"/>
</dbReference>
<reference evidence="1 2" key="1">
    <citation type="journal article" date="2020" name="Cell">
        <title>Large-Scale Comparative Analyses of Tick Genomes Elucidate Their Genetic Diversity and Vector Capacities.</title>
        <authorList>
            <consortium name="Tick Genome and Microbiome Consortium (TIGMIC)"/>
            <person name="Jia N."/>
            <person name="Wang J."/>
            <person name="Shi W."/>
            <person name="Du L."/>
            <person name="Sun Y."/>
            <person name="Zhan W."/>
            <person name="Jiang J.F."/>
            <person name="Wang Q."/>
            <person name="Zhang B."/>
            <person name="Ji P."/>
            <person name="Bell-Sakyi L."/>
            <person name="Cui X.M."/>
            <person name="Yuan T.T."/>
            <person name="Jiang B.G."/>
            <person name="Yang W.F."/>
            <person name="Lam T.T."/>
            <person name="Chang Q.C."/>
            <person name="Ding S.J."/>
            <person name="Wang X.J."/>
            <person name="Zhu J.G."/>
            <person name="Ruan X.D."/>
            <person name="Zhao L."/>
            <person name="Wei J.T."/>
            <person name="Ye R.Z."/>
            <person name="Que T.C."/>
            <person name="Du C.H."/>
            <person name="Zhou Y.H."/>
            <person name="Cheng J.X."/>
            <person name="Dai P.F."/>
            <person name="Guo W.B."/>
            <person name="Han X.H."/>
            <person name="Huang E.J."/>
            <person name="Li L.F."/>
            <person name="Wei W."/>
            <person name="Gao Y.C."/>
            <person name="Liu J.Z."/>
            <person name="Shao H.Z."/>
            <person name="Wang X."/>
            <person name="Wang C.C."/>
            <person name="Yang T.C."/>
            <person name="Huo Q.B."/>
            <person name="Li W."/>
            <person name="Chen H.Y."/>
            <person name="Chen S.E."/>
            <person name="Zhou L.G."/>
            <person name="Ni X.B."/>
            <person name="Tian J.H."/>
            <person name="Sheng Y."/>
            <person name="Liu T."/>
            <person name="Pan Y.S."/>
            <person name="Xia L.Y."/>
            <person name="Li J."/>
            <person name="Zhao F."/>
            <person name="Cao W.C."/>
        </authorList>
    </citation>
    <scope>NUCLEOTIDE SEQUENCE [LARGE SCALE GENOMIC DNA]</scope>
    <source>
        <strain evidence="1">HaeL-2018</strain>
    </source>
</reference>
<organism evidence="1 2">
    <name type="scientific">Haemaphysalis longicornis</name>
    <name type="common">Bush tick</name>
    <dbReference type="NCBI Taxonomy" id="44386"/>
    <lineage>
        <taxon>Eukaryota</taxon>
        <taxon>Metazoa</taxon>
        <taxon>Ecdysozoa</taxon>
        <taxon>Arthropoda</taxon>
        <taxon>Chelicerata</taxon>
        <taxon>Arachnida</taxon>
        <taxon>Acari</taxon>
        <taxon>Parasitiformes</taxon>
        <taxon>Ixodida</taxon>
        <taxon>Ixodoidea</taxon>
        <taxon>Ixodidae</taxon>
        <taxon>Haemaphysalinae</taxon>
        <taxon>Haemaphysalis</taxon>
    </lineage>
</organism>